<keyword evidence="1" id="KW-0378">Hydrolase</keyword>
<gene>
    <name evidence="4" type="ORF">E6K75_05945</name>
</gene>
<evidence type="ECO:0000256" key="2">
    <source>
        <dbReference type="SAM" id="Phobius"/>
    </source>
</evidence>
<keyword evidence="2" id="KW-0472">Membrane</keyword>
<dbReference type="GO" id="GO:0016791">
    <property type="term" value="F:phosphatase activity"/>
    <property type="evidence" value="ECO:0007669"/>
    <property type="project" value="TreeGrafter"/>
</dbReference>
<sequence>MHSFTVATLYLIVGGLVFLLGIVILREAPREKANRATALMLFFGGLGSVLGAIGFILEGAGGKKLSGGTDLLRSFNYLWELFFPSLLYFACVFPSENRLMRRVPLAGLWIFAPHVFHLGIMLLQTQGAVFDKPIAWMSRNTIGSTIVHVLRVPTELLFGFHVVLFSAVNLLYIAAALTLLWLSYRRATNTRIRAQLRTIFFGLASCAGLYAVAVPIPTLLNHSWPPLTRSTLIVAALVLGSAGIAYSMVRYRFLDAKLIARKSILYALTSAFLVSVYLTVIRQLDALLQSVTGFDVTVFETAILLIALVLFQPVVSWLEEALEKFFLRERSDHRTLLRRMSGEVLTMLDLRSLADAVVETLREGVSARTTVLLIAPGARDPVARGFGGRVDLEAIASIPRTSLDRFTEGLSMVRHEEMRDLGAERNENGGLDPLLTTDPYLVLPLRHAGQFLGLISLGRKITETRYTAEEMSLLETLANQTSVALKNALLYEENLAKSVLEEELAVARRIQQQFLPRRLPEMGRFGIAAMNVPNKQVGGDYYDIV</sequence>
<feature type="non-terminal residue" evidence="4">
    <location>
        <position position="545"/>
    </location>
</feature>
<protein>
    <submittedName>
        <fullName evidence="4">GAF domain-containing protein</fullName>
    </submittedName>
</protein>
<feature type="transmembrane region" description="Helical" evidence="2">
    <location>
        <begin position="37"/>
        <end position="57"/>
    </location>
</feature>
<feature type="transmembrane region" description="Helical" evidence="2">
    <location>
        <begin position="196"/>
        <end position="220"/>
    </location>
</feature>
<feature type="transmembrane region" description="Helical" evidence="2">
    <location>
        <begin position="158"/>
        <end position="184"/>
    </location>
</feature>
<dbReference type="Gene3D" id="3.60.40.10">
    <property type="entry name" value="PPM-type phosphatase domain"/>
    <property type="match status" value="1"/>
</dbReference>
<feature type="transmembrane region" description="Helical" evidence="2">
    <location>
        <begin position="232"/>
        <end position="251"/>
    </location>
</feature>
<feature type="transmembrane region" description="Helical" evidence="2">
    <location>
        <begin position="77"/>
        <end position="93"/>
    </location>
</feature>
<accession>A0A538T2Y6</accession>
<dbReference type="PANTHER" id="PTHR43156">
    <property type="entry name" value="STAGE II SPORULATION PROTEIN E-RELATED"/>
    <property type="match status" value="1"/>
</dbReference>
<dbReference type="AlphaFoldDB" id="A0A538T2Y6"/>
<evidence type="ECO:0000256" key="1">
    <source>
        <dbReference type="ARBA" id="ARBA00022801"/>
    </source>
</evidence>
<feature type="transmembrane region" description="Helical" evidence="2">
    <location>
        <begin position="6"/>
        <end position="25"/>
    </location>
</feature>
<proteinExistence type="predicted"/>
<dbReference type="PANTHER" id="PTHR43156:SF2">
    <property type="entry name" value="STAGE II SPORULATION PROTEIN E"/>
    <property type="match status" value="1"/>
</dbReference>
<evidence type="ECO:0000313" key="4">
    <source>
        <dbReference type="EMBL" id="TMQ57989.1"/>
    </source>
</evidence>
<dbReference type="SUPFAM" id="SSF55781">
    <property type="entry name" value="GAF domain-like"/>
    <property type="match status" value="1"/>
</dbReference>
<dbReference type="Proteomes" id="UP000320913">
    <property type="component" value="Unassembled WGS sequence"/>
</dbReference>
<evidence type="ECO:0000259" key="3">
    <source>
        <dbReference type="SMART" id="SM00065"/>
    </source>
</evidence>
<feature type="transmembrane region" description="Helical" evidence="2">
    <location>
        <begin position="263"/>
        <end position="284"/>
    </location>
</feature>
<dbReference type="Pfam" id="PF13185">
    <property type="entry name" value="GAF_2"/>
    <property type="match status" value="1"/>
</dbReference>
<name>A0A538T2Y6_UNCEI</name>
<dbReference type="InterPro" id="IPR052016">
    <property type="entry name" value="Bact_Sigma-Reg"/>
</dbReference>
<comment type="caution">
    <text evidence="4">The sequence shown here is derived from an EMBL/GenBank/DDBJ whole genome shotgun (WGS) entry which is preliminary data.</text>
</comment>
<evidence type="ECO:0000313" key="5">
    <source>
        <dbReference type="Proteomes" id="UP000320913"/>
    </source>
</evidence>
<organism evidence="4 5">
    <name type="scientific">Eiseniibacteriota bacterium</name>
    <dbReference type="NCBI Taxonomy" id="2212470"/>
    <lineage>
        <taxon>Bacteria</taxon>
        <taxon>Candidatus Eiseniibacteriota</taxon>
    </lineage>
</organism>
<dbReference type="EMBL" id="VBOV01000143">
    <property type="protein sequence ID" value="TMQ57989.1"/>
    <property type="molecule type" value="Genomic_DNA"/>
</dbReference>
<dbReference type="InterPro" id="IPR029016">
    <property type="entry name" value="GAF-like_dom_sf"/>
</dbReference>
<feature type="transmembrane region" description="Helical" evidence="2">
    <location>
        <begin position="105"/>
        <end position="123"/>
    </location>
</feature>
<dbReference type="InterPro" id="IPR036457">
    <property type="entry name" value="PPM-type-like_dom_sf"/>
</dbReference>
<keyword evidence="2" id="KW-0812">Transmembrane</keyword>
<dbReference type="Gene3D" id="3.30.450.40">
    <property type="match status" value="1"/>
</dbReference>
<feature type="transmembrane region" description="Helical" evidence="2">
    <location>
        <begin position="296"/>
        <end position="318"/>
    </location>
</feature>
<keyword evidence="2" id="KW-1133">Transmembrane helix</keyword>
<dbReference type="SMART" id="SM00065">
    <property type="entry name" value="GAF"/>
    <property type="match status" value="1"/>
</dbReference>
<feature type="domain" description="GAF" evidence="3">
    <location>
        <begin position="336"/>
        <end position="495"/>
    </location>
</feature>
<dbReference type="InterPro" id="IPR003018">
    <property type="entry name" value="GAF"/>
</dbReference>
<reference evidence="4 5" key="1">
    <citation type="journal article" date="2019" name="Nat. Microbiol.">
        <title>Mediterranean grassland soil C-N compound turnover is dependent on rainfall and depth, and is mediated by genomically divergent microorganisms.</title>
        <authorList>
            <person name="Diamond S."/>
            <person name="Andeer P.F."/>
            <person name="Li Z."/>
            <person name="Crits-Christoph A."/>
            <person name="Burstein D."/>
            <person name="Anantharaman K."/>
            <person name="Lane K.R."/>
            <person name="Thomas B.C."/>
            <person name="Pan C."/>
            <person name="Northen T.R."/>
            <person name="Banfield J.F."/>
        </authorList>
    </citation>
    <scope>NUCLEOTIDE SEQUENCE [LARGE SCALE GENOMIC DNA]</scope>
    <source>
        <strain evidence="4">WS_5</strain>
    </source>
</reference>